<sequence length="189" mass="22036">MMEDSILKIDGKDIIVREFIESDLEAFHSLTWQPEIHDYLPGWNVSKEQRRDWFLNYELPDNQQFRNAVMRGGEIGDLRLRMAIVSKQTGELIGWCCTGIKDELPPPNREIMYAVSRDHRGKGYAAQAAHALIRYLFENTNVETLVAIALVHNDPSNRVLRKCGFRFESTIELEDGSYHYYRLYKDSVH</sequence>
<dbReference type="Gene3D" id="3.40.630.30">
    <property type="match status" value="1"/>
</dbReference>
<reference evidence="2" key="1">
    <citation type="submission" date="2022-08" db="EMBL/GenBank/DDBJ databases">
        <title>The genomic sequence of strain Paenibacillus sp. SCIV0701.</title>
        <authorList>
            <person name="Zhao H."/>
        </authorList>
    </citation>
    <scope>NUCLEOTIDE SEQUENCE</scope>
    <source>
        <strain evidence="2">SCIV0701</strain>
    </source>
</reference>
<dbReference type="PANTHER" id="PTHR43792">
    <property type="entry name" value="GNAT FAMILY, PUTATIVE (AFU_ORTHOLOGUE AFUA_3G00765)-RELATED-RELATED"/>
    <property type="match status" value="1"/>
</dbReference>
<dbReference type="AlphaFoldDB" id="A0A9X2SBR4"/>
<dbReference type="GO" id="GO:0008999">
    <property type="term" value="F:protein-N-terminal-alanine acetyltransferase activity"/>
    <property type="evidence" value="ECO:0007669"/>
    <property type="project" value="TreeGrafter"/>
</dbReference>
<dbReference type="CDD" id="cd04301">
    <property type="entry name" value="NAT_SF"/>
    <property type="match status" value="1"/>
</dbReference>
<dbReference type="Proteomes" id="UP001141950">
    <property type="component" value="Unassembled WGS sequence"/>
</dbReference>
<accession>A0A9X2SBR4</accession>
<dbReference type="InterPro" id="IPR051531">
    <property type="entry name" value="N-acetyltransferase"/>
</dbReference>
<comment type="caution">
    <text evidence="2">The sequence shown here is derived from an EMBL/GenBank/DDBJ whole genome shotgun (WGS) entry which is preliminary data.</text>
</comment>
<dbReference type="Pfam" id="PF13302">
    <property type="entry name" value="Acetyltransf_3"/>
    <property type="match status" value="1"/>
</dbReference>
<protein>
    <submittedName>
        <fullName evidence="2">GNAT family N-acetyltransferase</fullName>
    </submittedName>
</protein>
<evidence type="ECO:0000313" key="3">
    <source>
        <dbReference type="Proteomes" id="UP001141950"/>
    </source>
</evidence>
<gene>
    <name evidence="2" type="ORF">NQZ67_28990</name>
</gene>
<dbReference type="InterPro" id="IPR016181">
    <property type="entry name" value="Acyl_CoA_acyltransferase"/>
</dbReference>
<dbReference type="EMBL" id="JANIPJ010000037">
    <property type="protein sequence ID" value="MCR2807919.1"/>
    <property type="molecule type" value="Genomic_DNA"/>
</dbReference>
<dbReference type="SUPFAM" id="SSF55729">
    <property type="entry name" value="Acyl-CoA N-acyltransferases (Nat)"/>
    <property type="match status" value="1"/>
</dbReference>
<keyword evidence="3" id="KW-1185">Reference proteome</keyword>
<feature type="domain" description="N-acetyltransferase" evidence="1">
    <location>
        <begin position="14"/>
        <end position="186"/>
    </location>
</feature>
<evidence type="ECO:0000313" key="2">
    <source>
        <dbReference type="EMBL" id="MCR2807919.1"/>
    </source>
</evidence>
<dbReference type="PROSITE" id="PS51186">
    <property type="entry name" value="GNAT"/>
    <property type="match status" value="1"/>
</dbReference>
<proteinExistence type="predicted"/>
<dbReference type="InterPro" id="IPR000182">
    <property type="entry name" value="GNAT_dom"/>
</dbReference>
<dbReference type="PANTHER" id="PTHR43792:SF9">
    <property type="entry name" value="RIBOSOMAL-PROTEIN-ALANINE ACETYLTRANSFERASE"/>
    <property type="match status" value="1"/>
</dbReference>
<organism evidence="2 3">
    <name type="scientific">Paenibacillus soyae</name>
    <dbReference type="NCBI Taxonomy" id="2969249"/>
    <lineage>
        <taxon>Bacteria</taxon>
        <taxon>Bacillati</taxon>
        <taxon>Bacillota</taxon>
        <taxon>Bacilli</taxon>
        <taxon>Bacillales</taxon>
        <taxon>Paenibacillaceae</taxon>
        <taxon>Paenibacillus</taxon>
    </lineage>
</organism>
<name>A0A9X2SBR4_9BACL</name>
<evidence type="ECO:0000259" key="1">
    <source>
        <dbReference type="PROSITE" id="PS51186"/>
    </source>
</evidence>
<dbReference type="GO" id="GO:0005737">
    <property type="term" value="C:cytoplasm"/>
    <property type="evidence" value="ECO:0007669"/>
    <property type="project" value="TreeGrafter"/>
</dbReference>